<dbReference type="EMBL" id="BAAABU010000012">
    <property type="protein sequence ID" value="GAA0244342.1"/>
    <property type="molecule type" value="Genomic_DNA"/>
</dbReference>
<name>A0ABN0UAT5_9PSEU</name>
<protein>
    <recommendedName>
        <fullName evidence="3">DUF4303 domain-containing protein</fullName>
    </recommendedName>
</protein>
<dbReference type="RefSeq" id="WP_343936261.1">
    <property type="nucleotide sequence ID" value="NZ_BAAABU010000012.1"/>
</dbReference>
<evidence type="ECO:0000313" key="1">
    <source>
        <dbReference type="EMBL" id="GAA0244342.1"/>
    </source>
</evidence>
<keyword evidence="2" id="KW-1185">Reference proteome</keyword>
<accession>A0ABN0UAT5</accession>
<comment type="caution">
    <text evidence="1">The sequence shown here is derived from an EMBL/GenBank/DDBJ whole genome shotgun (WGS) entry which is preliminary data.</text>
</comment>
<proteinExistence type="predicted"/>
<dbReference type="Proteomes" id="UP001500416">
    <property type="component" value="Unassembled WGS sequence"/>
</dbReference>
<sequence>MAIPDALNSALADPKFWAMYCFEEDFEGYDEYFDQDSHVLAFPVGGGYSLDLDISDSYFDLGLRAPGADEPVTVGWSDEAHFHPHALRWEELDLVCRAAALLDPDLRHPGPGLALLSRFVVVSAYDDVETIRSLLHAAFTGLKPKDAEGYWPAAQDVAGDADFRHQAVVWHRDTDGNYSVHKDMSTFDGTDLYSTRTRGSDFPWADWRSLLDQAERTLAAAVDPAWLEPLAVGKLLDRAVTDRDPAAAPELARTLADAGCANRTILTALTDPVHPAEPAWVLELLSTAPRGALLRGLPTTDARVWWPRA</sequence>
<organism evidence="1 2">
    <name type="scientific">Saccharothrix mutabilis subsp. mutabilis</name>
    <dbReference type="NCBI Taxonomy" id="66855"/>
    <lineage>
        <taxon>Bacteria</taxon>
        <taxon>Bacillati</taxon>
        <taxon>Actinomycetota</taxon>
        <taxon>Actinomycetes</taxon>
        <taxon>Pseudonocardiales</taxon>
        <taxon>Pseudonocardiaceae</taxon>
        <taxon>Saccharothrix</taxon>
    </lineage>
</organism>
<gene>
    <name evidence="1" type="ORF">GCM10010492_49520</name>
</gene>
<reference evidence="1 2" key="1">
    <citation type="journal article" date="2019" name="Int. J. Syst. Evol. Microbiol.">
        <title>The Global Catalogue of Microorganisms (GCM) 10K type strain sequencing project: providing services to taxonomists for standard genome sequencing and annotation.</title>
        <authorList>
            <consortium name="The Broad Institute Genomics Platform"/>
            <consortium name="The Broad Institute Genome Sequencing Center for Infectious Disease"/>
            <person name="Wu L."/>
            <person name="Ma J."/>
        </authorList>
    </citation>
    <scope>NUCLEOTIDE SEQUENCE [LARGE SCALE GENOMIC DNA]</scope>
    <source>
        <strain evidence="1 2">JCM 3380</strain>
    </source>
</reference>
<evidence type="ECO:0000313" key="2">
    <source>
        <dbReference type="Proteomes" id="UP001500416"/>
    </source>
</evidence>
<evidence type="ECO:0008006" key="3">
    <source>
        <dbReference type="Google" id="ProtNLM"/>
    </source>
</evidence>